<sequence length="261" mass="28667">MGSYAEFFLWLQLESFLDKDVHQMLCAASPQTPLMHYTFTQHATSSINHRIFYVNVVAMVFVYDAGSAIFVQLKCDSHLQRSGRREGQTGSVPHHRGGPMMSILRAAIQDAKSCIVEVKRNWTASTDPDFLISAASRRDLWRLLLPIPTVLAMLVDHNSGNLLILDASFTAALFCAGNLPIAWLASDLVICLLFASYMPTHAVMSMPAELSYAAGPVAAIFAMASCGVNATILMCFAFLSYVTAPYIAVAWPEEQVICCAY</sequence>
<gene>
    <name evidence="2" type="ORF">PGLA2088_LOCUS41108</name>
</gene>
<evidence type="ECO:0000313" key="2">
    <source>
        <dbReference type="EMBL" id="CAE8720121.1"/>
    </source>
</evidence>
<dbReference type="EMBL" id="CAJNNW010033736">
    <property type="protein sequence ID" value="CAE8720121.1"/>
    <property type="molecule type" value="Genomic_DNA"/>
</dbReference>
<feature type="transmembrane region" description="Helical" evidence="1">
    <location>
        <begin position="169"/>
        <end position="195"/>
    </location>
</feature>
<organism evidence="2 3">
    <name type="scientific">Polarella glacialis</name>
    <name type="common">Dinoflagellate</name>
    <dbReference type="NCBI Taxonomy" id="89957"/>
    <lineage>
        <taxon>Eukaryota</taxon>
        <taxon>Sar</taxon>
        <taxon>Alveolata</taxon>
        <taxon>Dinophyceae</taxon>
        <taxon>Suessiales</taxon>
        <taxon>Suessiaceae</taxon>
        <taxon>Polarella</taxon>
    </lineage>
</organism>
<reference evidence="2" key="1">
    <citation type="submission" date="2021-02" db="EMBL/GenBank/DDBJ databases">
        <authorList>
            <person name="Dougan E. K."/>
            <person name="Rhodes N."/>
            <person name="Thang M."/>
            <person name="Chan C."/>
        </authorList>
    </citation>
    <scope>NUCLEOTIDE SEQUENCE</scope>
</reference>
<keyword evidence="1" id="KW-0812">Transmembrane</keyword>
<proteinExistence type="predicted"/>
<accession>A0A813L5H4</accession>
<name>A0A813L5H4_POLGL</name>
<keyword evidence="1" id="KW-1133">Transmembrane helix</keyword>
<dbReference type="Proteomes" id="UP000626109">
    <property type="component" value="Unassembled WGS sequence"/>
</dbReference>
<evidence type="ECO:0000313" key="3">
    <source>
        <dbReference type="Proteomes" id="UP000626109"/>
    </source>
</evidence>
<feature type="non-terminal residue" evidence="2">
    <location>
        <position position="261"/>
    </location>
</feature>
<dbReference type="AlphaFoldDB" id="A0A813L5H4"/>
<feature type="transmembrane region" description="Helical" evidence="1">
    <location>
        <begin position="216"/>
        <end position="242"/>
    </location>
</feature>
<protein>
    <submittedName>
        <fullName evidence="2">Uncharacterized protein</fullName>
    </submittedName>
</protein>
<evidence type="ECO:0000256" key="1">
    <source>
        <dbReference type="SAM" id="Phobius"/>
    </source>
</evidence>
<feature type="transmembrane region" description="Helical" evidence="1">
    <location>
        <begin position="51"/>
        <end position="71"/>
    </location>
</feature>
<comment type="caution">
    <text evidence="2">The sequence shown here is derived from an EMBL/GenBank/DDBJ whole genome shotgun (WGS) entry which is preliminary data.</text>
</comment>
<keyword evidence="1" id="KW-0472">Membrane</keyword>